<keyword evidence="11" id="KW-1185">Reference proteome</keyword>
<gene>
    <name evidence="7 10" type="primary">flgH</name>
    <name evidence="10" type="ORF">NOG11_08925</name>
</gene>
<keyword evidence="4 7" id="KW-0472">Membrane</keyword>
<dbReference type="PANTHER" id="PTHR34933:SF1">
    <property type="entry name" value="FLAGELLAR L-RING PROTEIN"/>
    <property type="match status" value="1"/>
</dbReference>
<reference evidence="10" key="1">
    <citation type="submission" date="2022-07" db="EMBL/GenBank/DDBJ databases">
        <title>Parvularcula maris sp. nov., an algicidal bacterium isolated from seawater.</title>
        <authorList>
            <person name="Li F."/>
        </authorList>
    </citation>
    <scope>NUCLEOTIDE SEQUENCE</scope>
    <source>
        <strain evidence="10">BGMRC 0090</strain>
    </source>
</reference>
<evidence type="ECO:0000256" key="2">
    <source>
        <dbReference type="ARBA" id="ARBA00006929"/>
    </source>
</evidence>
<keyword evidence="10" id="KW-0966">Cell projection</keyword>
<feature type="chain" id="PRO_5040817631" description="Flagellar L-ring protein" evidence="9">
    <location>
        <begin position="20"/>
        <end position="241"/>
    </location>
</feature>
<dbReference type="PANTHER" id="PTHR34933">
    <property type="entry name" value="FLAGELLAR L-RING PROTEIN"/>
    <property type="match status" value="1"/>
</dbReference>
<feature type="region of interest" description="Disordered" evidence="8">
    <location>
        <begin position="128"/>
        <end position="147"/>
    </location>
</feature>
<evidence type="ECO:0000256" key="8">
    <source>
        <dbReference type="SAM" id="MobiDB-lite"/>
    </source>
</evidence>
<dbReference type="GO" id="GO:0009279">
    <property type="term" value="C:cell outer membrane"/>
    <property type="evidence" value="ECO:0007669"/>
    <property type="project" value="UniProtKB-SubCell"/>
</dbReference>
<keyword evidence="10" id="KW-0969">Cilium</keyword>
<keyword evidence="10" id="KW-0282">Flagellum</keyword>
<keyword evidence="3 7" id="KW-0732">Signal</keyword>
<evidence type="ECO:0000256" key="5">
    <source>
        <dbReference type="ARBA" id="ARBA00023143"/>
    </source>
</evidence>
<dbReference type="PROSITE" id="PS51257">
    <property type="entry name" value="PROKAR_LIPOPROTEIN"/>
    <property type="match status" value="1"/>
</dbReference>
<dbReference type="InterPro" id="IPR000527">
    <property type="entry name" value="Flag_Lring"/>
</dbReference>
<evidence type="ECO:0000256" key="6">
    <source>
        <dbReference type="ARBA" id="ARBA00023237"/>
    </source>
</evidence>
<proteinExistence type="inferred from homology"/>
<dbReference type="GO" id="GO:0003774">
    <property type="term" value="F:cytoskeletal motor activity"/>
    <property type="evidence" value="ECO:0007669"/>
    <property type="project" value="InterPro"/>
</dbReference>
<evidence type="ECO:0000313" key="11">
    <source>
        <dbReference type="Proteomes" id="UP001142610"/>
    </source>
</evidence>
<dbReference type="EMBL" id="JANIBC010000005">
    <property type="protein sequence ID" value="MCQ8185518.1"/>
    <property type="molecule type" value="Genomic_DNA"/>
</dbReference>
<keyword evidence="5 7" id="KW-0975">Bacterial flagellum</keyword>
<accession>A0A9X2L9Q6</accession>
<keyword evidence="6 7" id="KW-0998">Cell outer membrane</keyword>
<name>A0A9X2L9Q6_9PROT</name>
<evidence type="ECO:0000256" key="3">
    <source>
        <dbReference type="ARBA" id="ARBA00022729"/>
    </source>
</evidence>
<dbReference type="AlphaFoldDB" id="A0A9X2L9Q6"/>
<evidence type="ECO:0000256" key="9">
    <source>
        <dbReference type="SAM" id="SignalP"/>
    </source>
</evidence>
<comment type="subcellular location">
    <subcellularLocation>
        <location evidence="7">Cell outer membrane</location>
        <topology evidence="7">Lipid-anchor</topology>
    </subcellularLocation>
    <subcellularLocation>
        <location evidence="7">Bacterial flagellum basal body</location>
    </subcellularLocation>
</comment>
<dbReference type="NCBIfam" id="NF001305">
    <property type="entry name" value="PRK00249.1-5"/>
    <property type="match status" value="1"/>
</dbReference>
<evidence type="ECO:0000313" key="10">
    <source>
        <dbReference type="EMBL" id="MCQ8185518.1"/>
    </source>
</evidence>
<dbReference type="Proteomes" id="UP001142610">
    <property type="component" value="Unassembled WGS sequence"/>
</dbReference>
<evidence type="ECO:0000256" key="4">
    <source>
        <dbReference type="ARBA" id="ARBA00023136"/>
    </source>
</evidence>
<organism evidence="10 11">
    <name type="scientific">Parvularcula maris</name>
    <dbReference type="NCBI Taxonomy" id="2965077"/>
    <lineage>
        <taxon>Bacteria</taxon>
        <taxon>Pseudomonadati</taxon>
        <taxon>Pseudomonadota</taxon>
        <taxon>Alphaproteobacteria</taxon>
        <taxon>Parvularculales</taxon>
        <taxon>Parvularculaceae</taxon>
        <taxon>Parvularcula</taxon>
    </lineage>
</organism>
<evidence type="ECO:0000256" key="1">
    <source>
        <dbReference type="ARBA" id="ARBA00002591"/>
    </source>
</evidence>
<dbReference type="Pfam" id="PF02107">
    <property type="entry name" value="FlgH"/>
    <property type="match status" value="1"/>
</dbReference>
<protein>
    <recommendedName>
        <fullName evidence="7">Flagellar L-ring protein</fullName>
    </recommendedName>
    <alternativeName>
        <fullName evidence="7">Basal body L-ring protein</fullName>
    </alternativeName>
</protein>
<dbReference type="HAMAP" id="MF_00415">
    <property type="entry name" value="FlgH"/>
    <property type="match status" value="1"/>
</dbReference>
<dbReference type="PRINTS" id="PR01008">
    <property type="entry name" value="FLGLRINGFLGH"/>
</dbReference>
<comment type="similarity">
    <text evidence="2 7">Belongs to the FlgH family.</text>
</comment>
<evidence type="ECO:0000256" key="7">
    <source>
        <dbReference type="HAMAP-Rule" id="MF_00415"/>
    </source>
</evidence>
<feature type="signal peptide" evidence="9">
    <location>
        <begin position="1"/>
        <end position="19"/>
    </location>
</feature>
<sequence length="241" mass="26611">MLRRLTALSAAALALSACASFDNPLDGPDLSEVGDPGEQREARIVRMPMPTDHSPVQSPNSLWEANKRSFFRDQRANNVGDILTVLIDISDQARLRNTTSRSREAENEFEVGSLFGIAGALDDALPDRFEPSVDLESSSESRGEGEINRNERINLRIAAVVTERLPNGNFVIAGRQEVRVNAELRELRIAGVIRPEDITGENTIPYFKVAEARIAYGGRGTISRMQQPGYGQRVYDVVVPF</sequence>
<dbReference type="GO" id="GO:0009427">
    <property type="term" value="C:bacterial-type flagellum basal body, distal rod, L ring"/>
    <property type="evidence" value="ECO:0007669"/>
    <property type="project" value="InterPro"/>
</dbReference>
<comment type="subunit">
    <text evidence="7">The basal body constitutes a major portion of the flagellar organelle and consists of four rings (L,P,S, and M) mounted on a central rod.</text>
</comment>
<dbReference type="GO" id="GO:0071973">
    <property type="term" value="P:bacterial-type flagellum-dependent cell motility"/>
    <property type="evidence" value="ECO:0007669"/>
    <property type="project" value="InterPro"/>
</dbReference>
<comment type="function">
    <text evidence="1 7">Assembles around the rod to form the L-ring and probably protects the motor/basal body from shearing forces during rotation.</text>
</comment>
<keyword evidence="7" id="KW-0449">Lipoprotein</keyword>
<comment type="caution">
    <text evidence="10">The sequence shown here is derived from an EMBL/GenBank/DDBJ whole genome shotgun (WGS) entry which is preliminary data.</text>
</comment>
<dbReference type="RefSeq" id="WP_256619406.1">
    <property type="nucleotide sequence ID" value="NZ_JANIBC010000005.1"/>
</dbReference>